<evidence type="ECO:0000256" key="1">
    <source>
        <dbReference type="ARBA" id="ARBA00004196"/>
    </source>
</evidence>
<dbReference type="AlphaFoldDB" id="A0A1A5YKT4"/>
<evidence type="ECO:0000259" key="4">
    <source>
        <dbReference type="Pfam" id="PF25973"/>
    </source>
</evidence>
<dbReference type="GO" id="GO:0030313">
    <property type="term" value="C:cell envelope"/>
    <property type="evidence" value="ECO:0007669"/>
    <property type="project" value="UniProtKB-SubCell"/>
</dbReference>
<dbReference type="PANTHER" id="PTHR32347">
    <property type="entry name" value="EFFLUX SYSTEM COMPONENT YKNX-RELATED"/>
    <property type="match status" value="1"/>
</dbReference>
<organism evidence="5 6">
    <name type="scientific">Paenibacillus oryzae</name>
    <dbReference type="NCBI Taxonomy" id="1844972"/>
    <lineage>
        <taxon>Bacteria</taxon>
        <taxon>Bacillati</taxon>
        <taxon>Bacillota</taxon>
        <taxon>Bacilli</taxon>
        <taxon>Bacillales</taxon>
        <taxon>Paenibacillaceae</taxon>
        <taxon>Paenibacillus</taxon>
    </lineage>
</organism>
<feature type="domain" description="CzcB-like barrel-sandwich hybrid" evidence="4">
    <location>
        <begin position="74"/>
        <end position="196"/>
    </location>
</feature>
<dbReference type="SUPFAM" id="SSF111369">
    <property type="entry name" value="HlyD-like secretion proteins"/>
    <property type="match status" value="1"/>
</dbReference>
<dbReference type="Pfam" id="PF25973">
    <property type="entry name" value="BSH_CzcB"/>
    <property type="match status" value="1"/>
</dbReference>
<dbReference type="GO" id="GO:0016020">
    <property type="term" value="C:membrane"/>
    <property type="evidence" value="ECO:0007669"/>
    <property type="project" value="InterPro"/>
</dbReference>
<evidence type="ECO:0000313" key="6">
    <source>
        <dbReference type="Proteomes" id="UP000092024"/>
    </source>
</evidence>
<dbReference type="NCBIfam" id="TIGR01730">
    <property type="entry name" value="RND_mfp"/>
    <property type="match status" value="1"/>
</dbReference>
<dbReference type="EMBL" id="LYPA01000050">
    <property type="protein sequence ID" value="OBR66232.1"/>
    <property type="molecule type" value="Genomic_DNA"/>
</dbReference>
<name>A0A1A5YKT4_9BACL</name>
<gene>
    <name evidence="5" type="ORF">A7K91_20810</name>
</gene>
<comment type="caution">
    <text evidence="5">The sequence shown here is derived from an EMBL/GenBank/DDBJ whole genome shotgun (WGS) entry which is preliminary data.</text>
</comment>
<evidence type="ECO:0000256" key="3">
    <source>
        <dbReference type="ARBA" id="ARBA00023054"/>
    </source>
</evidence>
<reference evidence="5 6" key="1">
    <citation type="submission" date="2016-05" db="EMBL/GenBank/DDBJ databases">
        <title>Paenibacillus oryzae. sp. nov., isolated from the rice root.</title>
        <authorList>
            <person name="Zhang J."/>
            <person name="Zhang X."/>
        </authorList>
    </citation>
    <scope>NUCLEOTIDE SEQUENCE [LARGE SCALE GENOMIC DNA]</scope>
    <source>
        <strain evidence="5 6">1DrF-4</strain>
    </source>
</reference>
<dbReference type="InterPro" id="IPR050465">
    <property type="entry name" value="UPF0194_transport"/>
</dbReference>
<evidence type="ECO:0000256" key="2">
    <source>
        <dbReference type="ARBA" id="ARBA00009477"/>
    </source>
</evidence>
<comment type="subcellular location">
    <subcellularLocation>
        <location evidence="1">Cell envelope</location>
    </subcellularLocation>
</comment>
<dbReference type="STRING" id="1844972.A7K91_20810"/>
<dbReference type="InterPro" id="IPR058647">
    <property type="entry name" value="BSH_CzcB-like"/>
</dbReference>
<keyword evidence="6" id="KW-1185">Reference proteome</keyword>
<dbReference type="PROSITE" id="PS51257">
    <property type="entry name" value="PROKAR_LIPOPROTEIN"/>
    <property type="match status" value="1"/>
</dbReference>
<dbReference type="Gene3D" id="2.40.420.20">
    <property type="match status" value="1"/>
</dbReference>
<dbReference type="Proteomes" id="UP000092024">
    <property type="component" value="Unassembled WGS sequence"/>
</dbReference>
<dbReference type="InterPro" id="IPR006143">
    <property type="entry name" value="RND_pump_MFP"/>
</dbReference>
<keyword evidence="3" id="KW-0175">Coiled coil</keyword>
<evidence type="ECO:0000313" key="5">
    <source>
        <dbReference type="EMBL" id="OBR66232.1"/>
    </source>
</evidence>
<comment type="similarity">
    <text evidence="2">Belongs to the membrane fusion protein (MFP) (TC 8.A.1) family.</text>
</comment>
<dbReference type="GO" id="GO:0022857">
    <property type="term" value="F:transmembrane transporter activity"/>
    <property type="evidence" value="ECO:0007669"/>
    <property type="project" value="InterPro"/>
</dbReference>
<accession>A0A1A5YKT4</accession>
<protein>
    <recommendedName>
        <fullName evidence="4">CzcB-like barrel-sandwich hybrid domain-containing protein</fullName>
    </recommendedName>
</protein>
<sequence length="342" mass="36717">MLPGKGFAVRLGGCVLAVLLLGGCALGESKPADLAAPLFQPPEEKVETAIASRGTIETRLRGNATFVPSRVTKLVVGSSGGVIKAYYAETGKKVENGEVLVQLETGELEDRIELQKLNVERAVLLYKETAGMDGDEVALLSREADLERETAALRALTTRLADSELKAPFEGIVTFAEKLKAGNSVQPYQAIATVADPSSLQLVYSVKQPSELLGVETGMPVEVTYKGKLYEGKVVQSPSALPMRADPRNKLQHATRIIIDMDQLPPEAVIGHSAEIAITLQQRENTIIVPRTSVFSLSGSNYVQILEEGSRLVRDVETGLTSGSDIEIVKGIEEGQQIVLNP</sequence>
<proteinExistence type="inferred from homology"/>
<dbReference type="Gene3D" id="2.40.50.100">
    <property type="match status" value="1"/>
</dbReference>